<reference evidence="2 3" key="1">
    <citation type="journal article" date="2012" name="J. Bacteriol.">
        <title>Genome sequence of Rhizobium grahamii CCGE502, a broad-host-range symbiont with low nodulation competitiveness in Phaseolus vulgaris.</title>
        <authorList>
            <person name="Althabegoiti M.J."/>
            <person name="Lozano L."/>
            <person name="Torres-Tejerizo G."/>
            <person name="Ormeno-Orrillo E."/>
            <person name="Rogel M.A."/>
            <person name="Gonzalez V."/>
            <person name="Martinez-Romero E."/>
        </authorList>
    </citation>
    <scope>NUCLEOTIDE SEQUENCE [LARGE SCALE GENOMIC DNA]</scope>
    <source>
        <strain evidence="2 3">CCGE 502</strain>
    </source>
</reference>
<proteinExistence type="predicted"/>
<name>S3HDU6_9HYPH</name>
<comment type="caution">
    <text evidence="2">The sequence shown here is derived from an EMBL/GenBank/DDBJ whole genome shotgun (WGS) entry which is preliminary data.</text>
</comment>
<feature type="domain" description="DUF2147" evidence="1">
    <location>
        <begin position="30"/>
        <end position="124"/>
    </location>
</feature>
<keyword evidence="3" id="KW-1185">Reference proteome</keyword>
<dbReference type="STRING" id="990285.RGCCGE502_21670"/>
<evidence type="ECO:0000313" key="3">
    <source>
        <dbReference type="Proteomes" id="UP000014411"/>
    </source>
</evidence>
<dbReference type="RefSeq" id="WP_016556289.1">
    <property type="nucleotide sequence ID" value="NZ_AEYE02000027.1"/>
</dbReference>
<dbReference type="HOGENOM" id="CLU_108869_1_0_5"/>
<gene>
    <name evidence="2" type="ORF">RGCCGE502_21670</name>
</gene>
<dbReference type="PANTHER" id="PTHR36919">
    <property type="entry name" value="BLR1215 PROTEIN"/>
    <property type="match status" value="1"/>
</dbReference>
<dbReference type="EMBL" id="AEYE02000027">
    <property type="protein sequence ID" value="EPE96230.1"/>
    <property type="molecule type" value="Genomic_DNA"/>
</dbReference>
<evidence type="ECO:0000259" key="1">
    <source>
        <dbReference type="Pfam" id="PF09917"/>
    </source>
</evidence>
<dbReference type="InterPro" id="IPR019223">
    <property type="entry name" value="DUF2147"/>
</dbReference>
<evidence type="ECO:0000313" key="2">
    <source>
        <dbReference type="EMBL" id="EPE96230.1"/>
    </source>
</evidence>
<dbReference type="Pfam" id="PF09917">
    <property type="entry name" value="DUF2147"/>
    <property type="match status" value="1"/>
</dbReference>
<sequence length="126" mass="13413">MRLNRVVLFCAVAVGLPTVCVPGEGSDISGRWARGDGNAIVRIAACGTSICAVNTWIKPGTLKEKIGDKLIMDIRAGGNGYSGTAFDPQRNLTYRLTVTIAGNLMTTSGCIFYGTICKAVSWARLR</sequence>
<dbReference type="Proteomes" id="UP000014411">
    <property type="component" value="Unassembled WGS sequence"/>
</dbReference>
<accession>S3HDU6</accession>
<organism evidence="2 3">
    <name type="scientific">Rhizobium grahamii CCGE 502</name>
    <dbReference type="NCBI Taxonomy" id="990285"/>
    <lineage>
        <taxon>Bacteria</taxon>
        <taxon>Pseudomonadati</taxon>
        <taxon>Pseudomonadota</taxon>
        <taxon>Alphaproteobacteria</taxon>
        <taxon>Hyphomicrobiales</taxon>
        <taxon>Rhizobiaceae</taxon>
        <taxon>Rhizobium/Agrobacterium group</taxon>
        <taxon>Rhizobium</taxon>
    </lineage>
</organism>
<dbReference type="eggNOG" id="COG4731">
    <property type="taxonomic scope" value="Bacteria"/>
</dbReference>
<protein>
    <recommendedName>
        <fullName evidence="1">DUF2147 domain-containing protein</fullName>
    </recommendedName>
</protein>
<dbReference type="PANTHER" id="PTHR36919:SF2">
    <property type="entry name" value="BLL6627 PROTEIN"/>
    <property type="match status" value="1"/>
</dbReference>
<dbReference type="AlphaFoldDB" id="S3HDU6"/>